<name>A0A7G2FD05_ARATH</name>
<dbReference type="Pfam" id="PF00153">
    <property type="entry name" value="Mito_carr"/>
    <property type="match status" value="3"/>
</dbReference>
<dbReference type="CDD" id="cd13365">
    <property type="entry name" value="PH_PLC_plant-like"/>
    <property type="match status" value="1"/>
</dbReference>
<evidence type="ECO:0000256" key="11">
    <source>
        <dbReference type="SAM" id="Coils"/>
    </source>
</evidence>
<keyword evidence="5 8" id="KW-0863">Zinc-finger</keyword>
<feature type="repeat" description="Solcar" evidence="10">
    <location>
        <begin position="1380"/>
        <end position="1474"/>
    </location>
</feature>
<dbReference type="Pfam" id="PF08381">
    <property type="entry name" value="BRX"/>
    <property type="match status" value="1"/>
</dbReference>
<feature type="repeat" description="RCC1" evidence="9">
    <location>
        <begin position="466"/>
        <end position="517"/>
    </location>
</feature>
<dbReference type="Gene3D" id="3.30.40.10">
    <property type="entry name" value="Zinc/RING finger domain, C3HC4 (zinc finger)"/>
    <property type="match status" value="1"/>
</dbReference>
<feature type="coiled-coil region" evidence="11">
    <location>
        <begin position="818"/>
        <end position="845"/>
    </location>
</feature>
<evidence type="ECO:0000259" key="15">
    <source>
        <dbReference type="PROSITE" id="PS51514"/>
    </source>
</evidence>
<dbReference type="InterPro" id="IPR011011">
    <property type="entry name" value="Znf_FYVE_PHD"/>
</dbReference>
<dbReference type="SUPFAM" id="SSF57903">
    <property type="entry name" value="FYVE/PHD zinc finger"/>
    <property type="match status" value="1"/>
</dbReference>
<dbReference type="PROSITE" id="PS51514">
    <property type="entry name" value="BRX"/>
    <property type="match status" value="1"/>
</dbReference>
<evidence type="ECO:0000256" key="10">
    <source>
        <dbReference type="PROSITE-ProRule" id="PRU00282"/>
    </source>
</evidence>
<dbReference type="InterPro" id="IPR011993">
    <property type="entry name" value="PH-like_dom_sf"/>
</dbReference>
<evidence type="ECO:0000313" key="16">
    <source>
        <dbReference type="EMBL" id="CAD5333714.1"/>
    </source>
</evidence>
<dbReference type="InterPro" id="IPR051210">
    <property type="entry name" value="Ub_ligase/GEF_domain"/>
</dbReference>
<feature type="repeat" description="RCC1" evidence="9">
    <location>
        <begin position="518"/>
        <end position="569"/>
    </location>
</feature>
<dbReference type="Gene3D" id="2.30.29.30">
    <property type="entry name" value="Pleckstrin-homology domain (PH domain)/Phosphotyrosine-binding domain (PTB)"/>
    <property type="match status" value="1"/>
</dbReference>
<reference evidence="16 17" key="1">
    <citation type="submission" date="2020-09" db="EMBL/GenBank/DDBJ databases">
        <authorList>
            <person name="Ashkenazy H."/>
        </authorList>
    </citation>
    <scope>NUCLEOTIDE SEQUENCE [LARGE SCALE GENOMIC DNA]</scope>
    <source>
        <strain evidence="17">cv. Cdm-0</strain>
    </source>
</reference>
<evidence type="ECO:0000256" key="2">
    <source>
        <dbReference type="ARBA" id="ARBA00022692"/>
    </source>
</evidence>
<dbReference type="InterPro" id="IPR000306">
    <property type="entry name" value="Znf_FYVE"/>
</dbReference>
<dbReference type="FunFam" id="1.50.40.10:FF:000089">
    <property type="entry name" value="protein MITOFERRINLIKE 1, chloroplastic"/>
    <property type="match status" value="1"/>
</dbReference>
<dbReference type="FunFam" id="2.130.10.30:FF:000031">
    <property type="entry name" value="PH, RCC1 and FYVE domains-containing protein 1"/>
    <property type="match status" value="1"/>
</dbReference>
<gene>
    <name evidence="16" type="ORF">AT9943_LOCUS21061</name>
</gene>
<dbReference type="Gene3D" id="2.130.10.30">
    <property type="entry name" value="Regulator of chromosome condensation 1/beta-lactamase-inhibitor protein II"/>
    <property type="match status" value="3"/>
</dbReference>
<evidence type="ECO:0000256" key="5">
    <source>
        <dbReference type="ARBA" id="ARBA00022771"/>
    </source>
</evidence>
<feature type="domain" description="BRX" evidence="15">
    <location>
        <begin position="1004"/>
        <end position="1059"/>
    </location>
</feature>
<dbReference type="PROSITE" id="PS50920">
    <property type="entry name" value="SOLCAR"/>
    <property type="match status" value="3"/>
</dbReference>
<dbReference type="InterPro" id="IPR023395">
    <property type="entry name" value="MCP_dom_sf"/>
</dbReference>
<dbReference type="InterPro" id="IPR013083">
    <property type="entry name" value="Znf_RING/FYVE/PHD"/>
</dbReference>
<dbReference type="FunFam" id="1.50.40.10:FF:000097">
    <property type="entry name" value="Protein MITOFERRINLIKE 1, chloroplastic"/>
    <property type="match status" value="1"/>
</dbReference>
<dbReference type="InterPro" id="IPR001849">
    <property type="entry name" value="PH_domain"/>
</dbReference>
<feature type="repeat" description="Solcar" evidence="10">
    <location>
        <begin position="1194"/>
        <end position="1280"/>
    </location>
</feature>
<accession>A0A7G2FD05</accession>
<dbReference type="InterPro" id="IPR000408">
    <property type="entry name" value="Reg_chr_condens"/>
</dbReference>
<feature type="transmembrane region" description="Helical" evidence="13">
    <location>
        <begin position="1291"/>
        <end position="1309"/>
    </location>
</feature>
<keyword evidence="13" id="KW-1133">Transmembrane helix</keyword>
<keyword evidence="4" id="KW-0677">Repeat</keyword>
<feature type="repeat" description="RCC1" evidence="9">
    <location>
        <begin position="348"/>
        <end position="402"/>
    </location>
</feature>
<feature type="domain" description="FYVE-type" evidence="14">
    <location>
        <begin position="626"/>
        <end position="688"/>
    </location>
</feature>
<evidence type="ECO:0000256" key="9">
    <source>
        <dbReference type="PROSITE-ProRule" id="PRU00235"/>
    </source>
</evidence>
<feature type="repeat" description="RCC1" evidence="9">
    <location>
        <begin position="403"/>
        <end position="454"/>
    </location>
</feature>
<dbReference type="SMART" id="SM00064">
    <property type="entry name" value="FYVE"/>
    <property type="match status" value="1"/>
</dbReference>
<feature type="region of interest" description="Disordered" evidence="12">
    <location>
        <begin position="1129"/>
        <end position="1165"/>
    </location>
</feature>
<feature type="repeat" description="Solcar" evidence="10">
    <location>
        <begin position="1288"/>
        <end position="1370"/>
    </location>
</feature>
<keyword evidence="3" id="KW-0479">Metal-binding</keyword>
<dbReference type="InterPro" id="IPR027988">
    <property type="entry name" value="BRX_N"/>
</dbReference>
<dbReference type="PROSITE" id="PS00626">
    <property type="entry name" value="RCC1_2"/>
    <property type="match status" value="3"/>
</dbReference>
<dbReference type="PANTHER" id="PTHR22870:SF91">
    <property type="entry name" value="REGULATOR OF CHROMOSOME CONDENSATION (RCC1) FAMILY WITH FYVE ZINC FINGER DOMAIN-CONTAINING PROTEIN"/>
    <property type="match status" value="1"/>
</dbReference>
<dbReference type="EMBL" id="LR881470">
    <property type="protein sequence ID" value="CAD5333714.1"/>
    <property type="molecule type" value="Genomic_DNA"/>
</dbReference>
<proteinExistence type="predicted"/>
<dbReference type="SUPFAM" id="SSF103506">
    <property type="entry name" value="Mitochondrial carrier"/>
    <property type="match status" value="1"/>
</dbReference>
<dbReference type="GO" id="GO:0016020">
    <property type="term" value="C:membrane"/>
    <property type="evidence" value="ECO:0007669"/>
    <property type="project" value="UniProtKB-SubCell"/>
</dbReference>
<dbReference type="PANTHER" id="PTHR22870">
    <property type="entry name" value="REGULATOR OF CHROMOSOME CONDENSATION"/>
    <property type="match status" value="1"/>
</dbReference>
<comment type="subcellular location">
    <subcellularLocation>
        <location evidence="1">Membrane</location>
        <topology evidence="1">Multi-pass membrane protein</topology>
    </subcellularLocation>
</comment>
<dbReference type="SUPFAM" id="SSF50985">
    <property type="entry name" value="RCC1/BLIP-II"/>
    <property type="match status" value="1"/>
</dbReference>
<evidence type="ECO:0000313" key="17">
    <source>
        <dbReference type="Proteomes" id="UP000516314"/>
    </source>
</evidence>
<dbReference type="Pfam" id="PF25390">
    <property type="entry name" value="WD40_RLD"/>
    <property type="match status" value="1"/>
</dbReference>
<dbReference type="InterPro" id="IPR009091">
    <property type="entry name" value="RCC1/BLIP-II"/>
</dbReference>
<organism evidence="16 17">
    <name type="scientific">Arabidopsis thaliana</name>
    <name type="common">Mouse-ear cress</name>
    <dbReference type="NCBI Taxonomy" id="3702"/>
    <lineage>
        <taxon>Eukaryota</taxon>
        <taxon>Viridiplantae</taxon>
        <taxon>Streptophyta</taxon>
        <taxon>Embryophyta</taxon>
        <taxon>Tracheophyta</taxon>
        <taxon>Spermatophyta</taxon>
        <taxon>Magnoliopsida</taxon>
        <taxon>eudicotyledons</taxon>
        <taxon>Gunneridae</taxon>
        <taxon>Pentapetalae</taxon>
        <taxon>rosids</taxon>
        <taxon>malvids</taxon>
        <taxon>Brassicales</taxon>
        <taxon>Brassicaceae</taxon>
        <taxon>Camelineae</taxon>
        <taxon>Arabidopsis</taxon>
    </lineage>
</organism>
<dbReference type="InterPro" id="IPR058923">
    <property type="entry name" value="RCC1-like_dom"/>
</dbReference>
<feature type="transmembrane region" description="Helical" evidence="13">
    <location>
        <begin position="1250"/>
        <end position="1271"/>
    </location>
</feature>
<evidence type="ECO:0000256" key="3">
    <source>
        <dbReference type="ARBA" id="ARBA00022723"/>
    </source>
</evidence>
<keyword evidence="6" id="KW-0862">Zinc</keyword>
<evidence type="ECO:0000256" key="6">
    <source>
        <dbReference type="ARBA" id="ARBA00022833"/>
    </source>
</evidence>
<dbReference type="Pfam" id="PF16457">
    <property type="entry name" value="PH_12"/>
    <property type="match status" value="1"/>
</dbReference>
<protein>
    <submittedName>
        <fullName evidence="16">(thale cress) hypothetical protein</fullName>
    </submittedName>
</protein>
<evidence type="ECO:0000256" key="7">
    <source>
        <dbReference type="ARBA" id="ARBA00023136"/>
    </source>
</evidence>
<keyword evidence="7 10" id="KW-0472">Membrane</keyword>
<dbReference type="InterPro" id="IPR018108">
    <property type="entry name" value="MCP_transmembrane"/>
</dbReference>
<feature type="region of interest" description="Disordered" evidence="12">
    <location>
        <begin position="172"/>
        <end position="198"/>
    </location>
</feature>
<dbReference type="Proteomes" id="UP000516314">
    <property type="component" value="Chromosome 5"/>
</dbReference>
<evidence type="ECO:0000256" key="13">
    <source>
        <dbReference type="SAM" id="Phobius"/>
    </source>
</evidence>
<dbReference type="FunFam" id="3.30.40.10:FF:000619">
    <property type="entry name" value="Putative E3 ubiquitin-protein ligase HERC1"/>
    <property type="match status" value="1"/>
</dbReference>
<feature type="repeat" description="RCC1" evidence="9">
    <location>
        <begin position="570"/>
        <end position="621"/>
    </location>
</feature>
<feature type="transmembrane region" description="Helical" evidence="13">
    <location>
        <begin position="1196"/>
        <end position="1217"/>
    </location>
</feature>
<dbReference type="InterPro" id="IPR013591">
    <property type="entry name" value="Brevis_radix_dom"/>
</dbReference>
<evidence type="ECO:0000256" key="12">
    <source>
        <dbReference type="SAM" id="MobiDB-lite"/>
    </source>
</evidence>
<feature type="compositionally biased region" description="Low complexity" evidence="12">
    <location>
        <begin position="781"/>
        <end position="803"/>
    </location>
</feature>
<dbReference type="PROSITE" id="PS50178">
    <property type="entry name" value="ZF_FYVE"/>
    <property type="match status" value="1"/>
</dbReference>
<dbReference type="Gene3D" id="1.50.40.10">
    <property type="entry name" value="Mitochondrial carrier domain"/>
    <property type="match status" value="2"/>
</dbReference>
<evidence type="ECO:0000259" key="14">
    <source>
        <dbReference type="PROSITE" id="PS50178"/>
    </source>
</evidence>
<evidence type="ECO:0000256" key="4">
    <source>
        <dbReference type="ARBA" id="ARBA00022737"/>
    </source>
</evidence>
<feature type="region of interest" description="Disordered" evidence="12">
    <location>
        <begin position="768"/>
        <end position="803"/>
    </location>
</feature>
<dbReference type="Pfam" id="PF13713">
    <property type="entry name" value="BRX_N"/>
    <property type="match status" value="1"/>
</dbReference>
<keyword evidence="2 10" id="KW-0812">Transmembrane</keyword>
<dbReference type="InterPro" id="IPR017455">
    <property type="entry name" value="Znf_FYVE-rel"/>
</dbReference>
<dbReference type="Pfam" id="PF01363">
    <property type="entry name" value="FYVE"/>
    <property type="match status" value="1"/>
</dbReference>
<evidence type="ECO:0000256" key="8">
    <source>
        <dbReference type="PROSITE-ProRule" id="PRU00091"/>
    </source>
</evidence>
<feature type="repeat" description="RCC1" evidence="9">
    <location>
        <begin position="296"/>
        <end position="347"/>
    </location>
</feature>
<dbReference type="SUPFAM" id="SSF50729">
    <property type="entry name" value="PH domain-like"/>
    <property type="match status" value="1"/>
</dbReference>
<dbReference type="PROSITE" id="PS50012">
    <property type="entry name" value="RCC1_3"/>
    <property type="match status" value="6"/>
</dbReference>
<dbReference type="GO" id="GO:0008270">
    <property type="term" value="F:zinc ion binding"/>
    <property type="evidence" value="ECO:0007669"/>
    <property type="project" value="UniProtKB-KW"/>
</dbReference>
<sequence length="1494" mass="162017">MADLVSYGNVVRDIEQALIALKKGAQLLKYGRKGKPKFCPFRLSNDETSLIWISNGGEKRLKLATVSKIVPGQRTAVFQRYLRPDKDYLSFSLIYSNRKRTLDLICKDKVEAEVWIAGLKALISGQAGRSKIDGWSDGGLSIADSRDLTLSSPTNSSVCASRDFNIADSPYNSTNFPRTSRTENSVSSERSHVASDSPNMLVRGTGSDAFRVSVSSVQSSSSHGSAPDDCDALGDVYIWGEVLCENVTKFGADKNIGYLGSRSDVLIPKPLESNVVLDVHHIACGVKHAALVSRQGEVFTWGEASGGRLGHGMGKDVTGPQLIESLAATSIDFVACGEFHTCAVTMTGEIYTWGDGTHNAGLLGHGTDVSHWIPKRISGPLEGLQIASVSCGPWHTALITSTGQLFTFGDGTFGVLGHGDKETVFYPREVESLSGLRTIAVACGVWHAAAIVEVIVTHSSSSVSSGKLFTWGDGDKSRLGHGDKEPRLKPTCVSALIDHTFHRVACGHSLTVGLTTSGKVYTMGSTVYGQLGNPNADGKLPCLVEDKLTKDCVEEIACGAYHVAVLTSRNEVFTWGKGANGRLGHGDVEDRKAPTLVDALKERHVKNIACGSNFTAAICLHKWVSGTEQSQCSACRQAFGFTRKRHNCYNCGLVHCHSCSSKKSLKAALAPNPGKPYRVCDSCHSKLSKVSEANIDSRKNVMPRLSGENKDRLDKTEIRLAKSGIPSNIDLIKQLDNRAARQGKKADTFSLVRTSQTPLTQLKDALTNVADLRRGPPKPAVTPSSSRPVSPFSRRSSPPRSVTPIPLNVGLGFSTSIAESLKKTNELLNQEVVRLRAQAESLRHRCEVQEFEVQKSVKKVQEAMSLAAEESAKSEAAKEVIKSLTAQVKDIAALLPPGAYEAETTRTANLLNGFEQNGFHFTNANGQRQSRSDSMSDTSLASPLAMPARSMNGLWRNSQSPRNTDASMGELLSEGVRISNGFSEDGRNSRSSAASASNASQVEAEWIEQYEPGVYITLLALGDGTRDLKRVRFSRRRFREQQAETWWSENRERVYEKYNIRVSVCHHLYVWFSFLKLPPKSTMEARLSETLGLPSPNLNHCHFPNEFNSLFTHFSDLTSVQSPIVRNPKLKTESSQKPPKFSANFRRSDPPFASTSISDPTHEKPGPEFLKWIKPASRSSPRIQTLIKQLSVWERAIIGAGAGGLAGAFTYVTLLPLDAIKTKLQTKGASQVYSNTFDAIVKTFQAKGILGFYSGVSAVIVGSTFSSAVYFGTCEFGKSLLSKFPDFPTVLIPPTAGAMGNIISSAIMVPKELITQRMQAGASGRSYQVLLKILEKDGILGLYAGYSATLLRNLPAGVLSYSSFEYLKAAVLEKTKQSHLEPLQSVCCGALAGAISASITTPLDVVKTRLMTQIHVEAVDKLGGAMYTGVAGTVKQILTEEGWVGFTRGMGPRVVHSACFSAIGYFAFETARLTILNEYLKRKEESEANVAADS</sequence>
<feature type="region of interest" description="Disordered" evidence="12">
    <location>
        <begin position="920"/>
        <end position="941"/>
    </location>
</feature>
<evidence type="ECO:0000256" key="1">
    <source>
        <dbReference type="ARBA" id="ARBA00004141"/>
    </source>
</evidence>
<keyword evidence="11" id="KW-0175">Coiled coil</keyword>
<dbReference type="FunFam" id="2.130.10.30:FF:000028">
    <property type="entry name" value="PH, RCC1 and FYVE domains-containing protein 1"/>
    <property type="match status" value="1"/>
</dbReference>
<dbReference type="PRINTS" id="PR00633">
    <property type="entry name" value="RCCNDNSATION"/>
</dbReference>